<evidence type="ECO:0000256" key="1">
    <source>
        <dbReference type="ARBA" id="ARBA00004123"/>
    </source>
</evidence>
<dbReference type="GO" id="GO:0071013">
    <property type="term" value="C:catalytic step 2 spliceosome"/>
    <property type="evidence" value="ECO:0007669"/>
    <property type="project" value="TreeGrafter"/>
</dbReference>
<keyword evidence="3" id="KW-0507">mRNA processing</keyword>
<organism evidence="8 9">
    <name type="scientific">Rotaria magnacalcarata</name>
    <dbReference type="NCBI Taxonomy" id="392030"/>
    <lineage>
        <taxon>Eukaryota</taxon>
        <taxon>Metazoa</taxon>
        <taxon>Spiralia</taxon>
        <taxon>Gnathifera</taxon>
        <taxon>Rotifera</taxon>
        <taxon>Eurotatoria</taxon>
        <taxon>Bdelloidea</taxon>
        <taxon>Philodinida</taxon>
        <taxon>Philodinidae</taxon>
        <taxon>Rotaria</taxon>
    </lineage>
</organism>
<evidence type="ECO:0000313" key="9">
    <source>
        <dbReference type="Proteomes" id="UP000681967"/>
    </source>
</evidence>
<dbReference type="Proteomes" id="UP000681967">
    <property type="component" value="Unassembled WGS sequence"/>
</dbReference>
<evidence type="ECO:0000256" key="2">
    <source>
        <dbReference type="ARBA" id="ARBA00006856"/>
    </source>
</evidence>
<comment type="similarity">
    <text evidence="2">Belongs to the CWC22 family.</text>
</comment>
<keyword evidence="5" id="KW-0539">Nucleus</keyword>
<accession>A0A8S3EKW5</accession>
<evidence type="ECO:0000313" key="8">
    <source>
        <dbReference type="EMBL" id="CAF5068175.1"/>
    </source>
</evidence>
<evidence type="ECO:0000256" key="4">
    <source>
        <dbReference type="ARBA" id="ARBA00023187"/>
    </source>
</evidence>
<dbReference type="GO" id="GO:0000398">
    <property type="term" value="P:mRNA splicing, via spliceosome"/>
    <property type="evidence" value="ECO:0007669"/>
    <property type="project" value="TreeGrafter"/>
</dbReference>
<dbReference type="InterPro" id="IPR003891">
    <property type="entry name" value="Initiation_fac_eIF4g_MI"/>
</dbReference>
<sequence length="209" mass="24611">MVARLLKNPTDDSVVLAIELMKECEQKLSQVYPRTLDSFFSKLGILLHQSSLDKPTLCMIQILFVVRAGYFNAYPPIPSGLDLVDEDDQFTHIIELDNPCEPILMLDVFQYDKQFEENEEKYRKIRRIILDETSDNDEEDDRMENENQQSLIDQMKKMEVCQIIIDSCAQRRRYEPFLDLLSERLCLLKSEYVECFEKAFHDQCDVAQH</sequence>
<dbReference type="InterPro" id="IPR016024">
    <property type="entry name" value="ARM-type_fold"/>
</dbReference>
<comment type="caution">
    <text evidence="8">The sequence shown here is derived from an EMBL/GenBank/DDBJ whole genome shotgun (WGS) entry which is preliminary data.</text>
</comment>
<evidence type="ECO:0000313" key="7">
    <source>
        <dbReference type="EMBL" id="CAF4906281.1"/>
    </source>
</evidence>
<name>A0A8S3EKW5_9BILA</name>
<dbReference type="Proteomes" id="UP000681720">
    <property type="component" value="Unassembled WGS sequence"/>
</dbReference>
<dbReference type="Pfam" id="PF02847">
    <property type="entry name" value="MA3"/>
    <property type="match status" value="1"/>
</dbReference>
<dbReference type="InterPro" id="IPR050781">
    <property type="entry name" value="CWC22_splicing_factor"/>
</dbReference>
<dbReference type="AlphaFoldDB" id="A0A8S3EKW5"/>
<dbReference type="SUPFAM" id="SSF48371">
    <property type="entry name" value="ARM repeat"/>
    <property type="match status" value="1"/>
</dbReference>
<dbReference type="PANTHER" id="PTHR18034">
    <property type="entry name" value="CELL CYCLE CONTROL PROTEIN CWF22-RELATED"/>
    <property type="match status" value="1"/>
</dbReference>
<comment type="subcellular location">
    <subcellularLocation>
        <location evidence="1">Nucleus</location>
    </subcellularLocation>
</comment>
<keyword evidence="4" id="KW-0508">mRNA splicing</keyword>
<dbReference type="Gene3D" id="1.25.40.180">
    <property type="match status" value="1"/>
</dbReference>
<protein>
    <recommendedName>
        <fullName evidence="6">MI domain-containing protein</fullName>
    </recommendedName>
</protein>
<gene>
    <name evidence="8" type="ORF">BYL167_LOCUS60206</name>
    <name evidence="7" type="ORF">GIL414_LOCUS52092</name>
</gene>
<evidence type="ECO:0000259" key="6">
    <source>
        <dbReference type="Pfam" id="PF02847"/>
    </source>
</evidence>
<dbReference type="PANTHER" id="PTHR18034:SF3">
    <property type="entry name" value="PRE-MRNA-SPLICING FACTOR CWC22 HOMOLOG"/>
    <property type="match status" value="1"/>
</dbReference>
<feature type="non-terminal residue" evidence="8">
    <location>
        <position position="1"/>
    </location>
</feature>
<dbReference type="GO" id="GO:0003723">
    <property type="term" value="F:RNA binding"/>
    <property type="evidence" value="ECO:0007669"/>
    <property type="project" value="TreeGrafter"/>
</dbReference>
<evidence type="ECO:0000256" key="5">
    <source>
        <dbReference type="ARBA" id="ARBA00023242"/>
    </source>
</evidence>
<dbReference type="EMBL" id="CAJOBJ010177607">
    <property type="protein sequence ID" value="CAF4906281.1"/>
    <property type="molecule type" value="Genomic_DNA"/>
</dbReference>
<feature type="domain" description="MI" evidence="6">
    <location>
        <begin position="156"/>
        <end position="205"/>
    </location>
</feature>
<dbReference type="EMBL" id="CAJOBH010230079">
    <property type="protein sequence ID" value="CAF5068175.1"/>
    <property type="molecule type" value="Genomic_DNA"/>
</dbReference>
<reference evidence="8" key="1">
    <citation type="submission" date="2021-02" db="EMBL/GenBank/DDBJ databases">
        <authorList>
            <person name="Nowell W R."/>
        </authorList>
    </citation>
    <scope>NUCLEOTIDE SEQUENCE</scope>
</reference>
<evidence type="ECO:0000256" key="3">
    <source>
        <dbReference type="ARBA" id="ARBA00022664"/>
    </source>
</evidence>
<proteinExistence type="inferred from homology"/>